<dbReference type="GO" id="GO:0005886">
    <property type="term" value="C:plasma membrane"/>
    <property type="evidence" value="ECO:0007669"/>
    <property type="project" value="UniProtKB-SubCell"/>
</dbReference>
<dbReference type="EMBL" id="JAEMWV010000006">
    <property type="protein sequence ID" value="MBN8252598.1"/>
    <property type="molecule type" value="Genomic_DNA"/>
</dbReference>
<comment type="caution">
    <text evidence="2">The sequence shown here is derived from an EMBL/GenBank/DDBJ whole genome shotgun (WGS) entry which is preliminary data.</text>
</comment>
<dbReference type="Pfam" id="PF12679">
    <property type="entry name" value="ABC2_membrane_2"/>
    <property type="match status" value="1"/>
</dbReference>
<feature type="transmembrane region" description="Helical" evidence="1">
    <location>
        <begin position="31"/>
        <end position="54"/>
    </location>
</feature>
<feature type="transmembrane region" description="Helical" evidence="1">
    <location>
        <begin position="214"/>
        <end position="236"/>
    </location>
</feature>
<evidence type="ECO:0000313" key="3">
    <source>
        <dbReference type="Proteomes" id="UP000664578"/>
    </source>
</evidence>
<evidence type="ECO:0000256" key="1">
    <source>
        <dbReference type="SAM" id="Phobius"/>
    </source>
</evidence>
<dbReference type="PANTHER" id="PTHR43471">
    <property type="entry name" value="ABC TRANSPORTER PERMEASE"/>
    <property type="match status" value="1"/>
</dbReference>
<organism evidence="2 3">
    <name type="scientific">Priestia flexa</name>
    <dbReference type="NCBI Taxonomy" id="86664"/>
    <lineage>
        <taxon>Bacteria</taxon>
        <taxon>Bacillati</taxon>
        <taxon>Bacillota</taxon>
        <taxon>Bacilli</taxon>
        <taxon>Bacillales</taxon>
        <taxon>Bacillaceae</taxon>
        <taxon>Priestia</taxon>
    </lineage>
</organism>
<keyword evidence="1" id="KW-0472">Membrane</keyword>
<sequence>MPFDWFVETKWNKSVSYVIKTKNVNGEDSSLGMVSMFAPLLIIMTIIAGCLPSANDMFAGEKEKNTMEGLLMTPVKKIHLIIGKWLAISTLGMISGILSLVTFVVFIQYFTENLGKALDLFSHLGIFSISLLLGIVLFSLLVGMILSIFSLLANTVKEAQNYASPVLMLAFIPYFLLAGTSINELTNIDFLIPVYNVYALIKQLLYGVFDMTSIGLVTLSIGVVIACLFAIANILFSKSKWILGKS</sequence>
<keyword evidence="1" id="KW-0812">Transmembrane</keyword>
<protein>
    <submittedName>
        <fullName evidence="2">ABC transporter permease</fullName>
    </submittedName>
</protein>
<feature type="transmembrane region" description="Helical" evidence="1">
    <location>
        <begin position="85"/>
        <end position="109"/>
    </location>
</feature>
<evidence type="ECO:0000313" key="2">
    <source>
        <dbReference type="EMBL" id="MBN8252598.1"/>
    </source>
</evidence>
<dbReference type="PANTHER" id="PTHR43471:SF3">
    <property type="entry name" value="ABC TRANSPORTER PERMEASE PROTEIN NATB"/>
    <property type="match status" value="1"/>
</dbReference>
<dbReference type="RefSeq" id="WP_206782769.1">
    <property type="nucleotide sequence ID" value="NZ_CM125968.1"/>
</dbReference>
<keyword evidence="1" id="KW-1133">Transmembrane helix</keyword>
<accession>A0A8I1MHA7</accession>
<feature type="transmembrane region" description="Helical" evidence="1">
    <location>
        <begin position="129"/>
        <end position="153"/>
    </location>
</feature>
<reference evidence="2" key="1">
    <citation type="submission" date="2020-12" db="EMBL/GenBank/DDBJ databases">
        <title>PHA producing bacteria isolated from mangrove.</title>
        <authorList>
            <person name="Zheng W."/>
            <person name="Yu S."/>
            <person name="Huang Y."/>
        </authorList>
    </citation>
    <scope>NUCLEOTIDE SEQUENCE</scope>
    <source>
        <strain evidence="2">GN22-4</strain>
    </source>
</reference>
<proteinExistence type="predicted"/>
<dbReference type="AlphaFoldDB" id="A0A8I1MHA7"/>
<dbReference type="Proteomes" id="UP000664578">
    <property type="component" value="Unassembled WGS sequence"/>
</dbReference>
<name>A0A8I1MHA7_9BACI</name>
<dbReference type="GO" id="GO:0140359">
    <property type="term" value="F:ABC-type transporter activity"/>
    <property type="evidence" value="ECO:0007669"/>
    <property type="project" value="InterPro"/>
</dbReference>
<gene>
    <name evidence="2" type="ORF">JF537_13545</name>
</gene>
<feature type="transmembrane region" description="Helical" evidence="1">
    <location>
        <begin position="165"/>
        <end position="182"/>
    </location>
</feature>